<dbReference type="Proteomes" id="UP000663824">
    <property type="component" value="Unassembled WGS sequence"/>
</dbReference>
<sequence length="177" mass="20271">MFSNVCLLFVVTLLFTTKTRGFPRYRRQVDRPKNNIFAIDQRTSWASHPSGSIPGTYYYGVGSDPNYGSFIKPQNRPDAGISLMSYDPDSAYSSVLINSNRPSLSQQQPQQQYLYNNHNAWQRPNMNNYHNRPYNAYPPGSQGWYATGGNYWHNKGQCLIQQPYILMLSILILIGCT</sequence>
<evidence type="ECO:0000313" key="3">
    <source>
        <dbReference type="EMBL" id="CAF1683917.1"/>
    </source>
</evidence>
<feature type="signal peptide" evidence="1">
    <location>
        <begin position="1"/>
        <end position="21"/>
    </location>
</feature>
<dbReference type="OrthoDB" id="10046059at2759"/>
<keyword evidence="1" id="KW-0732">Signal</keyword>
<evidence type="ECO:0000313" key="4">
    <source>
        <dbReference type="EMBL" id="CAF2067034.1"/>
    </source>
</evidence>
<dbReference type="Proteomes" id="UP000663855">
    <property type="component" value="Unassembled WGS sequence"/>
</dbReference>
<dbReference type="AlphaFoldDB" id="A0A816R570"/>
<gene>
    <name evidence="2" type="ORF">CJN711_LOCUS19423</name>
    <name evidence="3" type="ORF">KQP761_LOCUS37729</name>
    <name evidence="4" type="ORF">MBJ925_LOCUS16078</name>
    <name evidence="5" type="ORF">SMN809_LOCUS19603</name>
</gene>
<proteinExistence type="predicted"/>
<organism evidence="4 6">
    <name type="scientific">Rotaria magnacalcarata</name>
    <dbReference type="NCBI Taxonomy" id="392030"/>
    <lineage>
        <taxon>Eukaryota</taxon>
        <taxon>Metazoa</taxon>
        <taxon>Spiralia</taxon>
        <taxon>Gnathifera</taxon>
        <taxon>Rotifera</taxon>
        <taxon>Eurotatoria</taxon>
        <taxon>Bdelloidea</taxon>
        <taxon>Philodinida</taxon>
        <taxon>Philodinidae</taxon>
        <taxon>Rotaria</taxon>
    </lineage>
</organism>
<evidence type="ECO:0000313" key="2">
    <source>
        <dbReference type="EMBL" id="CAF1351008.1"/>
    </source>
</evidence>
<dbReference type="EMBL" id="CAJNOV010009112">
    <property type="protein sequence ID" value="CAF1351008.1"/>
    <property type="molecule type" value="Genomic_DNA"/>
</dbReference>
<name>A0A816R570_9BILA</name>
<dbReference type="Proteomes" id="UP000663834">
    <property type="component" value="Unassembled WGS sequence"/>
</dbReference>
<feature type="chain" id="PRO_5036413130" evidence="1">
    <location>
        <begin position="22"/>
        <end position="177"/>
    </location>
</feature>
<reference evidence="4" key="1">
    <citation type="submission" date="2021-02" db="EMBL/GenBank/DDBJ databases">
        <authorList>
            <person name="Nowell W R."/>
        </authorList>
    </citation>
    <scope>NUCLEOTIDE SEQUENCE</scope>
</reference>
<accession>A0A816R570</accession>
<evidence type="ECO:0000256" key="1">
    <source>
        <dbReference type="SAM" id="SignalP"/>
    </source>
</evidence>
<dbReference type="EMBL" id="CAJOBI010009857">
    <property type="protein sequence ID" value="CAF4147802.1"/>
    <property type="molecule type" value="Genomic_DNA"/>
</dbReference>
<dbReference type="EMBL" id="CAJNOW010021365">
    <property type="protein sequence ID" value="CAF1683917.1"/>
    <property type="molecule type" value="Genomic_DNA"/>
</dbReference>
<evidence type="ECO:0000313" key="6">
    <source>
        <dbReference type="Proteomes" id="UP000663824"/>
    </source>
</evidence>
<protein>
    <submittedName>
        <fullName evidence="4">Uncharacterized protein</fullName>
    </submittedName>
</protein>
<comment type="caution">
    <text evidence="4">The sequence shown here is derived from an EMBL/GenBank/DDBJ whole genome shotgun (WGS) entry which is preliminary data.</text>
</comment>
<dbReference type="EMBL" id="CAJNRE010007684">
    <property type="protein sequence ID" value="CAF2067034.1"/>
    <property type="molecule type" value="Genomic_DNA"/>
</dbReference>
<evidence type="ECO:0000313" key="5">
    <source>
        <dbReference type="EMBL" id="CAF4147802.1"/>
    </source>
</evidence>
<dbReference type="Proteomes" id="UP000676336">
    <property type="component" value="Unassembled WGS sequence"/>
</dbReference>